<dbReference type="OrthoDB" id="1337600at2759"/>
<sequence length="93" mass="10397">MPVLVPRDQPKAIGVDLGKIQKIREKLRQADINMDGSYNKEELKIALKDLGAIIPSWRASRCLGKADFDNDGQISGQEIDILIDYLLDRGFGK</sequence>
<dbReference type="AlphaFoldDB" id="A0A8B8JQ51"/>
<dbReference type="RefSeq" id="XP_027333585.1">
    <property type="nucleotide sequence ID" value="XM_027477784.1"/>
</dbReference>
<proteinExistence type="predicted"/>
<evidence type="ECO:0000256" key="1">
    <source>
        <dbReference type="ARBA" id="ARBA00022837"/>
    </source>
</evidence>
<dbReference type="PROSITE" id="PS50222">
    <property type="entry name" value="EF_HAND_2"/>
    <property type="match status" value="1"/>
</dbReference>
<dbReference type="InterPro" id="IPR011992">
    <property type="entry name" value="EF-hand-dom_pair"/>
</dbReference>
<accession>A0A8B8JQ51</accession>
<evidence type="ECO:0000313" key="4">
    <source>
        <dbReference type="RefSeq" id="XP_027333585.1"/>
    </source>
</evidence>
<dbReference type="InterPro" id="IPR018247">
    <property type="entry name" value="EF_Hand_1_Ca_BS"/>
</dbReference>
<gene>
    <name evidence="4" type="primary">LOC113848323</name>
</gene>
<dbReference type="SUPFAM" id="SSF47473">
    <property type="entry name" value="EF-hand"/>
    <property type="match status" value="1"/>
</dbReference>
<dbReference type="Gene3D" id="1.10.238.10">
    <property type="entry name" value="EF-hand"/>
    <property type="match status" value="1"/>
</dbReference>
<keyword evidence="3" id="KW-1185">Reference proteome</keyword>
<protein>
    <submittedName>
        <fullName evidence="4">Uncharacterized protein LOC113848323</fullName>
    </submittedName>
</protein>
<reference evidence="3" key="1">
    <citation type="journal article" date="2019" name="Toxins">
        <title>Detection of Abrin-Like and Prepropulchellin-Like Toxin Genes and Transcripts Using Whole Genome Sequencing and Full-Length Transcript Sequencing of Abrus precatorius.</title>
        <authorList>
            <person name="Hovde B.T."/>
            <person name="Daligault H.E."/>
            <person name="Hanschen E.R."/>
            <person name="Kunde Y.A."/>
            <person name="Johnson M.B."/>
            <person name="Starkenburg S.R."/>
            <person name="Johnson S.L."/>
        </authorList>
    </citation>
    <scope>NUCLEOTIDE SEQUENCE [LARGE SCALE GENOMIC DNA]</scope>
</reference>
<dbReference type="InterPro" id="IPR002048">
    <property type="entry name" value="EF_hand_dom"/>
</dbReference>
<dbReference type="GeneID" id="113848323"/>
<feature type="domain" description="EF-hand" evidence="2">
    <location>
        <begin position="18"/>
        <end position="53"/>
    </location>
</feature>
<keyword evidence="1" id="KW-0106">Calcium</keyword>
<reference evidence="4" key="2">
    <citation type="submission" date="2025-08" db="UniProtKB">
        <authorList>
            <consortium name="RefSeq"/>
        </authorList>
    </citation>
    <scope>IDENTIFICATION</scope>
    <source>
        <tissue evidence="4">Young leaves</tissue>
    </source>
</reference>
<evidence type="ECO:0000259" key="2">
    <source>
        <dbReference type="PROSITE" id="PS50222"/>
    </source>
</evidence>
<dbReference type="Proteomes" id="UP000694853">
    <property type="component" value="Unplaced"/>
</dbReference>
<name>A0A8B8JQ51_ABRPR</name>
<evidence type="ECO:0000313" key="3">
    <source>
        <dbReference type="Proteomes" id="UP000694853"/>
    </source>
</evidence>
<dbReference type="PROSITE" id="PS00018">
    <property type="entry name" value="EF_HAND_1"/>
    <property type="match status" value="1"/>
</dbReference>
<dbReference type="GO" id="GO:0005509">
    <property type="term" value="F:calcium ion binding"/>
    <property type="evidence" value="ECO:0007669"/>
    <property type="project" value="InterPro"/>
</dbReference>
<dbReference type="KEGG" id="aprc:113848323"/>
<organism evidence="3 4">
    <name type="scientific">Abrus precatorius</name>
    <name type="common">Indian licorice</name>
    <name type="synonym">Glycine abrus</name>
    <dbReference type="NCBI Taxonomy" id="3816"/>
    <lineage>
        <taxon>Eukaryota</taxon>
        <taxon>Viridiplantae</taxon>
        <taxon>Streptophyta</taxon>
        <taxon>Embryophyta</taxon>
        <taxon>Tracheophyta</taxon>
        <taxon>Spermatophyta</taxon>
        <taxon>Magnoliopsida</taxon>
        <taxon>eudicotyledons</taxon>
        <taxon>Gunneridae</taxon>
        <taxon>Pentapetalae</taxon>
        <taxon>rosids</taxon>
        <taxon>fabids</taxon>
        <taxon>Fabales</taxon>
        <taxon>Fabaceae</taxon>
        <taxon>Papilionoideae</taxon>
        <taxon>50 kb inversion clade</taxon>
        <taxon>NPAAA clade</taxon>
        <taxon>indigoferoid/millettioid clade</taxon>
        <taxon>Abreae</taxon>
        <taxon>Abrus</taxon>
    </lineage>
</organism>